<dbReference type="NCBIfam" id="NF003077">
    <property type="entry name" value="PRK04000.1"/>
    <property type="match status" value="1"/>
</dbReference>
<dbReference type="InterPro" id="IPR044128">
    <property type="entry name" value="eIF2g_GTP-bd"/>
</dbReference>
<dbReference type="SUPFAM" id="SSF50447">
    <property type="entry name" value="Translation proteins"/>
    <property type="match status" value="1"/>
</dbReference>
<dbReference type="GO" id="GO:0003743">
    <property type="term" value="F:translation initiation factor activity"/>
    <property type="evidence" value="ECO:0007669"/>
    <property type="project" value="UniProtKB-KW"/>
</dbReference>
<dbReference type="PANTHER" id="PTHR42854">
    <property type="entry name" value="EUKARYOTIC TRANSLATION INITIATION FACTOR 2 SUBUNIT 3 FAMILY MEMBER"/>
    <property type="match status" value="1"/>
</dbReference>
<evidence type="ECO:0000256" key="5">
    <source>
        <dbReference type="ARBA" id="ARBA00022801"/>
    </source>
</evidence>
<dbReference type="CDD" id="cd15490">
    <property type="entry name" value="eIF2_gamma_III"/>
    <property type="match status" value="1"/>
</dbReference>
<evidence type="ECO:0000256" key="4">
    <source>
        <dbReference type="ARBA" id="ARBA00022741"/>
    </source>
</evidence>
<keyword evidence="3" id="KW-0396">Initiation factor</keyword>
<dbReference type="InterPro" id="IPR027417">
    <property type="entry name" value="P-loop_NTPase"/>
</dbReference>
<name>A0A8J2T2U3_ZYGB2</name>
<comment type="catalytic activity">
    <reaction evidence="8">
        <text>GTP + H2O = GDP + phosphate + H(+)</text>
        <dbReference type="Rhea" id="RHEA:19669"/>
        <dbReference type="ChEBI" id="CHEBI:15377"/>
        <dbReference type="ChEBI" id="CHEBI:15378"/>
        <dbReference type="ChEBI" id="CHEBI:37565"/>
        <dbReference type="ChEBI" id="CHEBI:43474"/>
        <dbReference type="ChEBI" id="CHEBI:58189"/>
        <dbReference type="EC" id="3.6.5.3"/>
    </reaction>
</comment>
<dbReference type="FunFam" id="3.40.50.300:FF:000065">
    <property type="entry name" value="Eukaryotic translation initiation factor 2 subunit gamma"/>
    <property type="match status" value="1"/>
</dbReference>
<dbReference type="GO" id="GO:0005525">
    <property type="term" value="F:GTP binding"/>
    <property type="evidence" value="ECO:0007669"/>
    <property type="project" value="UniProtKB-KW"/>
</dbReference>
<comment type="similarity">
    <text evidence="1">Belongs to the TRAFAC class translation factor GTPase superfamily. Classic translation factor GTPase family. EF-Tu/EF-1A subfamily.</text>
</comment>
<evidence type="ECO:0000313" key="13">
    <source>
        <dbReference type="Proteomes" id="UP000019375"/>
    </source>
</evidence>
<evidence type="ECO:0000256" key="10">
    <source>
        <dbReference type="SAM" id="MobiDB-lite"/>
    </source>
</evidence>
<gene>
    <name evidence="12" type="ORF">BN860_01376g</name>
</gene>
<dbReference type="CDD" id="cd01888">
    <property type="entry name" value="eIF2_gamma"/>
    <property type="match status" value="1"/>
</dbReference>
<evidence type="ECO:0000313" key="12">
    <source>
        <dbReference type="EMBL" id="CDF87215.1"/>
    </source>
</evidence>
<dbReference type="GO" id="GO:0005829">
    <property type="term" value="C:cytosol"/>
    <property type="evidence" value="ECO:0007669"/>
    <property type="project" value="TreeGrafter"/>
</dbReference>
<keyword evidence="7" id="KW-0342">GTP-binding</keyword>
<dbReference type="InterPro" id="IPR000795">
    <property type="entry name" value="T_Tr_GTP-bd_dom"/>
</dbReference>
<dbReference type="SUPFAM" id="SSF50465">
    <property type="entry name" value="EF-Tu/eEF-1alpha/eIF2-gamma C-terminal domain"/>
    <property type="match status" value="1"/>
</dbReference>
<evidence type="ECO:0000256" key="1">
    <source>
        <dbReference type="ARBA" id="ARBA00007249"/>
    </source>
</evidence>
<feature type="domain" description="Tr-type G" evidence="11">
    <location>
        <begin position="102"/>
        <end position="311"/>
    </location>
</feature>
<reference evidence="13" key="1">
    <citation type="journal article" date="2013" name="Genome Announc.">
        <title>Genome sequence of the food spoilage yeast Zygosaccharomyces bailii CLIB 213(T).</title>
        <authorList>
            <person name="Galeote V."/>
            <person name="Bigey F."/>
            <person name="Devillers H."/>
            <person name="Neuveglise C."/>
            <person name="Dequin S."/>
        </authorList>
    </citation>
    <scope>NUCLEOTIDE SEQUENCE [LARGE SCALE GENOMIC DNA]</scope>
    <source>
        <strain evidence="13">CLIB 213 / ATCC 58445 / CBS 680 / CCRC 21525 / NBRC 1098 / NCYC 1416 / NRRL Y-2227</strain>
    </source>
</reference>
<keyword evidence="6" id="KW-0648">Protein biosynthesis</keyword>
<dbReference type="InterPro" id="IPR004161">
    <property type="entry name" value="EFTu-like_2"/>
</dbReference>
<sequence>MADLQDQEPSIVINGNMDPEDEEHYDVEEGVLAEEVIMEEVDGETVEKPKKKVTFDKLVDDDTDDEEKRKREFEEGGGLPEQPDDPDFTKLTPVSPEIISRQATINIGTIGHVAHGKSTVVRAISGVQTVRFKDELERNITIKLGYANAKIYKCQEPTCPEPDCYRSFKSDKEIYPKCQRPGCPGRYKLVRHVSFVDCPGHDILMSTMLSGAAVMDAALLLIAGNESCPQPQTSEHLAAIEIMKLNHVIILQNKVDLMREESALEHEKSILKFIRGTIADGAPIVPISAQLKYNIDAVNEFIVKTIPVPPRDFNISPRLIVIRSFDVNKPGAEISDLKGGVAGGSILNGVFKLGDEIEIRPGIVTKDEKGKIQCKPIFSNIVSLFAEQNNLKFAVPGGLIGVGTKVDPTLCRADRLVGQVVGAKGHLPSIYTDIEINYLLLRRLLGVKTDGSKKAKVRNLEPNEVLMVNIGSTATGARVVAVKADMARLQLTSPACTEINEKIALSRRIEKHWRLIGWATIKRGTTLEPIF</sequence>
<dbReference type="InterPro" id="IPR044127">
    <property type="entry name" value="eIF2g_dom_2"/>
</dbReference>
<dbReference type="Gene3D" id="3.40.50.300">
    <property type="entry name" value="P-loop containing nucleotide triphosphate hydrolases"/>
    <property type="match status" value="1"/>
</dbReference>
<dbReference type="CDD" id="cd03688">
    <property type="entry name" value="eIF2_gamma_II"/>
    <property type="match status" value="1"/>
</dbReference>
<keyword evidence="5" id="KW-0378">Hydrolase</keyword>
<dbReference type="FunFam" id="2.40.30.10:FF:000011">
    <property type="entry name" value="Eukaryotic translation initiation factor 2 subunit gamma"/>
    <property type="match status" value="1"/>
</dbReference>
<dbReference type="Gene3D" id="2.40.30.10">
    <property type="entry name" value="Translation factors"/>
    <property type="match status" value="2"/>
</dbReference>
<dbReference type="InterPro" id="IPR009000">
    <property type="entry name" value="Transl_B-barrel_sf"/>
</dbReference>
<dbReference type="PROSITE" id="PS51722">
    <property type="entry name" value="G_TR_2"/>
    <property type="match status" value="1"/>
</dbReference>
<dbReference type="Pfam" id="PF03144">
    <property type="entry name" value="GTP_EFTU_D2"/>
    <property type="match status" value="1"/>
</dbReference>
<evidence type="ECO:0000256" key="7">
    <source>
        <dbReference type="ARBA" id="ARBA00023134"/>
    </source>
</evidence>
<dbReference type="AlphaFoldDB" id="A0A8J2T2U3"/>
<dbReference type="GO" id="GO:0005850">
    <property type="term" value="C:eukaryotic translation initiation factor 2 complex"/>
    <property type="evidence" value="ECO:0007669"/>
    <property type="project" value="TreeGrafter"/>
</dbReference>
<keyword evidence="13" id="KW-1185">Reference proteome</keyword>
<accession>A0A8J2T2U3</accession>
<evidence type="ECO:0000256" key="2">
    <source>
        <dbReference type="ARBA" id="ARBA00011986"/>
    </source>
</evidence>
<evidence type="ECO:0000256" key="9">
    <source>
        <dbReference type="ARBA" id="ARBA00074422"/>
    </source>
</evidence>
<evidence type="ECO:0000259" key="11">
    <source>
        <dbReference type="PROSITE" id="PS51722"/>
    </source>
</evidence>
<dbReference type="PANTHER" id="PTHR42854:SF3">
    <property type="entry name" value="EUKARYOTIC TRANSLATION INITIATION FACTOR 2 SUBUNIT 3-RELATED"/>
    <property type="match status" value="1"/>
</dbReference>
<dbReference type="PRINTS" id="PR00315">
    <property type="entry name" value="ELONGATNFCT"/>
</dbReference>
<dbReference type="InterPro" id="IPR050543">
    <property type="entry name" value="eIF2G"/>
</dbReference>
<evidence type="ECO:0000256" key="8">
    <source>
        <dbReference type="ARBA" id="ARBA00048107"/>
    </source>
</evidence>
<dbReference type="SUPFAM" id="SSF52540">
    <property type="entry name" value="P-loop containing nucleoside triphosphate hydrolases"/>
    <property type="match status" value="1"/>
</dbReference>
<evidence type="ECO:0000256" key="3">
    <source>
        <dbReference type="ARBA" id="ARBA00022540"/>
    </source>
</evidence>
<dbReference type="EC" id="3.6.5.3" evidence="2"/>
<dbReference type="EMBL" id="HG316454">
    <property type="protein sequence ID" value="CDF87215.1"/>
    <property type="molecule type" value="Genomic_DNA"/>
</dbReference>
<protein>
    <recommendedName>
        <fullName evidence="9">Eukaryotic translation initiation factor 2 subunit gamma</fullName>
        <ecNumber evidence="2">3.6.5.3</ecNumber>
    </recommendedName>
</protein>
<dbReference type="GO" id="GO:0000049">
    <property type="term" value="F:tRNA binding"/>
    <property type="evidence" value="ECO:0007669"/>
    <property type="project" value="InterPro"/>
</dbReference>
<dbReference type="Proteomes" id="UP000019375">
    <property type="component" value="Unassembled WGS sequence"/>
</dbReference>
<organism evidence="12 13">
    <name type="scientific">Zygosaccharomyces bailii (strain CLIB 213 / ATCC 58445 / CBS 680 / BCRC 21525 / NBRC 1098 / NCYC 1416 / NRRL Y-2227)</name>
    <dbReference type="NCBI Taxonomy" id="1333698"/>
    <lineage>
        <taxon>Eukaryota</taxon>
        <taxon>Fungi</taxon>
        <taxon>Dikarya</taxon>
        <taxon>Ascomycota</taxon>
        <taxon>Saccharomycotina</taxon>
        <taxon>Saccharomycetes</taxon>
        <taxon>Saccharomycetales</taxon>
        <taxon>Saccharomycetaceae</taxon>
        <taxon>Zygosaccharomyces</taxon>
    </lineage>
</organism>
<feature type="compositionally biased region" description="Basic and acidic residues" evidence="10">
    <location>
        <begin position="45"/>
        <end position="74"/>
    </location>
</feature>
<dbReference type="GO" id="GO:0003924">
    <property type="term" value="F:GTPase activity"/>
    <property type="evidence" value="ECO:0007669"/>
    <property type="project" value="InterPro"/>
</dbReference>
<dbReference type="InterPro" id="IPR009001">
    <property type="entry name" value="Transl_elong_EF1A/Init_IF2_C"/>
</dbReference>
<dbReference type="GO" id="GO:0001731">
    <property type="term" value="P:formation of translation preinitiation complex"/>
    <property type="evidence" value="ECO:0007669"/>
    <property type="project" value="UniProtKB-ARBA"/>
</dbReference>
<feature type="region of interest" description="Disordered" evidence="10">
    <location>
        <begin position="1"/>
        <end position="23"/>
    </location>
</feature>
<feature type="region of interest" description="Disordered" evidence="10">
    <location>
        <begin position="40"/>
        <end position="92"/>
    </location>
</feature>
<dbReference type="Pfam" id="PF09173">
    <property type="entry name" value="eIF2_C"/>
    <property type="match status" value="1"/>
</dbReference>
<dbReference type="Pfam" id="PF00009">
    <property type="entry name" value="GTP_EFTU"/>
    <property type="match status" value="1"/>
</dbReference>
<keyword evidence="4" id="KW-0547">Nucleotide-binding</keyword>
<proteinExistence type="inferred from homology"/>
<evidence type="ECO:0000256" key="6">
    <source>
        <dbReference type="ARBA" id="ARBA00022917"/>
    </source>
</evidence>
<dbReference type="InterPro" id="IPR015256">
    <property type="entry name" value="eIF2g_C"/>
</dbReference>
<dbReference type="FunFam" id="2.40.30.10:FF:000009">
    <property type="entry name" value="Eukaryotic translation initiation factor 2 subunit gamma"/>
    <property type="match status" value="1"/>
</dbReference>
<dbReference type="OrthoDB" id="1045173at2759"/>